<proteinExistence type="predicted"/>
<feature type="transmembrane region" description="Helical" evidence="1">
    <location>
        <begin position="162"/>
        <end position="179"/>
    </location>
</feature>
<dbReference type="InterPro" id="IPR053150">
    <property type="entry name" value="Teicoplanin_resist-assoc"/>
</dbReference>
<dbReference type="InterPro" id="IPR006976">
    <property type="entry name" value="VanZ-like"/>
</dbReference>
<feature type="transmembrane region" description="Helical" evidence="1">
    <location>
        <begin position="6"/>
        <end position="27"/>
    </location>
</feature>
<keyword evidence="1" id="KW-0812">Transmembrane</keyword>
<evidence type="ECO:0000259" key="2">
    <source>
        <dbReference type="Pfam" id="PF04892"/>
    </source>
</evidence>
<feature type="transmembrane region" description="Helical" evidence="1">
    <location>
        <begin position="48"/>
        <end position="70"/>
    </location>
</feature>
<keyword evidence="1" id="KW-1133">Transmembrane helix</keyword>
<gene>
    <name evidence="3" type="ORF">H9872_09170</name>
</gene>
<evidence type="ECO:0000313" key="3">
    <source>
        <dbReference type="EMBL" id="MBU3804909.1"/>
    </source>
</evidence>
<sequence>MSISEIIRYVYVTIGVALVFFIPIICIRRYSFRKEGKKNHWKHEIASMCFIFYLLCLYQITALRFGGIGWDLSNMLARRTRVNSEPLFAIWNWAVKGVWWYFTYNVIGNCLWFIPLGVLLPAIYKIYRGRFYFVVFIGAVVSSSIEILQYVLCTGVTDIDDVICNTIGTAIGYGIWVIIDKVRTRFKQRWKSSSV</sequence>
<organism evidence="3 4">
    <name type="scientific">Candidatus Cellulosilyticum pullistercoris</name>
    <dbReference type="NCBI Taxonomy" id="2838521"/>
    <lineage>
        <taxon>Bacteria</taxon>
        <taxon>Bacillati</taxon>
        <taxon>Bacillota</taxon>
        <taxon>Clostridia</taxon>
        <taxon>Lachnospirales</taxon>
        <taxon>Cellulosilyticaceae</taxon>
        <taxon>Cellulosilyticum</taxon>
    </lineage>
</organism>
<comment type="caution">
    <text evidence="3">The sequence shown here is derived from an EMBL/GenBank/DDBJ whole genome shotgun (WGS) entry which is preliminary data.</text>
</comment>
<reference evidence="3" key="1">
    <citation type="journal article" date="2021" name="PeerJ">
        <title>Extensive microbial diversity within the chicken gut microbiome revealed by metagenomics and culture.</title>
        <authorList>
            <person name="Gilroy R."/>
            <person name="Ravi A."/>
            <person name="Getino M."/>
            <person name="Pursley I."/>
            <person name="Horton D.L."/>
            <person name="Alikhan N.F."/>
            <person name="Baker D."/>
            <person name="Gharbi K."/>
            <person name="Hall N."/>
            <person name="Watson M."/>
            <person name="Adriaenssens E.M."/>
            <person name="Foster-Nyarko E."/>
            <person name="Jarju S."/>
            <person name="Secka A."/>
            <person name="Antonio M."/>
            <person name="Oren A."/>
            <person name="Chaudhuri R.R."/>
            <person name="La Ragione R."/>
            <person name="Hildebrand F."/>
            <person name="Pallen M.J."/>
        </authorList>
    </citation>
    <scope>NUCLEOTIDE SEQUENCE</scope>
    <source>
        <strain evidence="3">B5-657</strain>
    </source>
</reference>
<dbReference type="PANTHER" id="PTHR36834:SF1">
    <property type="entry name" value="INTEGRAL MEMBRANE PROTEIN"/>
    <property type="match status" value="1"/>
</dbReference>
<dbReference type="PANTHER" id="PTHR36834">
    <property type="entry name" value="MEMBRANE PROTEIN-RELATED"/>
    <property type="match status" value="1"/>
</dbReference>
<dbReference type="AlphaFoldDB" id="A0A9E2KCD4"/>
<dbReference type="Proteomes" id="UP000824229">
    <property type="component" value="Unassembled WGS sequence"/>
</dbReference>
<name>A0A9E2KCD4_9FIRM</name>
<feature type="transmembrane region" description="Helical" evidence="1">
    <location>
        <begin position="98"/>
        <end position="124"/>
    </location>
</feature>
<keyword evidence="1" id="KW-0472">Membrane</keyword>
<dbReference type="Pfam" id="PF04892">
    <property type="entry name" value="VanZ"/>
    <property type="match status" value="1"/>
</dbReference>
<feature type="domain" description="VanZ-like" evidence="2">
    <location>
        <begin position="50"/>
        <end position="179"/>
    </location>
</feature>
<reference evidence="3" key="2">
    <citation type="submission" date="2021-04" db="EMBL/GenBank/DDBJ databases">
        <authorList>
            <person name="Gilroy R."/>
        </authorList>
    </citation>
    <scope>NUCLEOTIDE SEQUENCE</scope>
    <source>
        <strain evidence="3">B5-657</strain>
    </source>
</reference>
<evidence type="ECO:0000256" key="1">
    <source>
        <dbReference type="SAM" id="Phobius"/>
    </source>
</evidence>
<protein>
    <submittedName>
        <fullName evidence="3">VanZ family protein</fullName>
    </submittedName>
</protein>
<dbReference type="EMBL" id="JAHLFQ010000211">
    <property type="protein sequence ID" value="MBU3804909.1"/>
    <property type="molecule type" value="Genomic_DNA"/>
</dbReference>
<accession>A0A9E2KCD4</accession>
<feature type="transmembrane region" description="Helical" evidence="1">
    <location>
        <begin position="131"/>
        <end position="150"/>
    </location>
</feature>
<evidence type="ECO:0000313" key="4">
    <source>
        <dbReference type="Proteomes" id="UP000824229"/>
    </source>
</evidence>